<reference evidence="4" key="1">
    <citation type="journal article" date="2023" name="Mar. Drugs">
        <title>Gemmata algarum, a Novel Planctomycete Isolated from an Algal Mat, Displays Antimicrobial Activity.</title>
        <authorList>
            <person name="Kumar G."/>
            <person name="Kallscheuer N."/>
            <person name="Kashif M."/>
            <person name="Ahamad S."/>
            <person name="Jagadeeshwari U."/>
            <person name="Pannikurungottu S."/>
            <person name="Haufschild T."/>
            <person name="Kabuu M."/>
            <person name="Sasikala C."/>
            <person name="Jogler C."/>
            <person name="Ramana C."/>
        </authorList>
    </citation>
    <scope>NUCLEOTIDE SEQUENCE [LARGE SCALE GENOMIC DNA]</scope>
    <source>
        <strain evidence="4">JC673</strain>
    </source>
</reference>
<evidence type="ECO:0000256" key="2">
    <source>
        <dbReference type="ARBA" id="ARBA00023054"/>
    </source>
</evidence>
<comment type="caution">
    <text evidence="3">The sequence shown here is derived from an EMBL/GenBank/DDBJ whole genome shotgun (WGS) entry which is preliminary data.</text>
</comment>
<name>A0ABU5F494_9BACT</name>
<gene>
    <name evidence="3" type="ORF">R5W23_003852</name>
</gene>
<evidence type="ECO:0000313" key="3">
    <source>
        <dbReference type="EMBL" id="MDY3562386.1"/>
    </source>
</evidence>
<dbReference type="RefSeq" id="WP_320688696.1">
    <property type="nucleotide sequence ID" value="NZ_JAXBLV010000211.1"/>
</dbReference>
<evidence type="ECO:0000313" key="4">
    <source>
        <dbReference type="Proteomes" id="UP001272242"/>
    </source>
</evidence>
<keyword evidence="2" id="KW-0175">Coiled coil</keyword>
<comment type="subcellular location">
    <subcellularLocation>
        <location evidence="1">Cell envelope</location>
    </subcellularLocation>
</comment>
<evidence type="ECO:0008006" key="5">
    <source>
        <dbReference type="Google" id="ProtNLM"/>
    </source>
</evidence>
<keyword evidence="4" id="KW-1185">Reference proteome</keyword>
<dbReference type="EMBL" id="JAXBLV010000211">
    <property type="protein sequence ID" value="MDY3562386.1"/>
    <property type="molecule type" value="Genomic_DNA"/>
</dbReference>
<accession>A0ABU5F494</accession>
<organism evidence="3 4">
    <name type="scientific">Gemmata algarum</name>
    <dbReference type="NCBI Taxonomy" id="2975278"/>
    <lineage>
        <taxon>Bacteria</taxon>
        <taxon>Pseudomonadati</taxon>
        <taxon>Planctomycetota</taxon>
        <taxon>Planctomycetia</taxon>
        <taxon>Gemmatales</taxon>
        <taxon>Gemmataceae</taxon>
        <taxon>Gemmata</taxon>
    </lineage>
</organism>
<dbReference type="Proteomes" id="UP001272242">
    <property type="component" value="Unassembled WGS sequence"/>
</dbReference>
<dbReference type="SUPFAM" id="SSF111369">
    <property type="entry name" value="HlyD-like secretion proteins"/>
    <property type="match status" value="2"/>
</dbReference>
<protein>
    <recommendedName>
        <fullName evidence="5">HlyD family efflux transporter periplasmic adaptor subunit</fullName>
    </recommendedName>
</protein>
<dbReference type="PANTHER" id="PTHR32347:SF29">
    <property type="entry name" value="UPF0194 MEMBRANE PROTEIN YBHG"/>
    <property type="match status" value="1"/>
</dbReference>
<proteinExistence type="predicted"/>
<dbReference type="InterPro" id="IPR050465">
    <property type="entry name" value="UPF0194_transport"/>
</dbReference>
<evidence type="ECO:0000256" key="1">
    <source>
        <dbReference type="ARBA" id="ARBA00004196"/>
    </source>
</evidence>
<dbReference type="PANTHER" id="PTHR32347">
    <property type="entry name" value="EFFLUX SYSTEM COMPONENT YKNX-RELATED"/>
    <property type="match status" value="1"/>
</dbReference>
<sequence length="377" mass="40688">MNWLRKMRPVLIVIGLGLAVGSLVGARALTHGSGSDAAAKGGADVPPPRAAGGPVVLGTVDTDPSPVDYRLPSVLQAGTVSKVFVKDGDTVEEKQPLYAFDDAVPRANLEHARTAVALARTKVKEAEEGKKQHANKVEVAKKGVEALKRRATDANNLVKLTRHLAEESFRLNNAKPEEWDAKLQNEPAYLDAQSKYTAAFNEWQVKEAELSALQTVDTQVLVEEAQAAVKEAEAKQSLAQTMLDLYVVKAQTAGTVEHLSIQRGSTIGQLSRAPALWLIPTGPRVVRAEVEAEFAHRVGPDRIGKPVTIMDHSDAKLTYTGTIRRIPDAFLRKRGSAENLLGSETLVLEAVIDITDHAPAGKPPLRVGQRVRVNMGQ</sequence>